<dbReference type="AlphaFoldDB" id="A0A3L9E1Q0"/>
<evidence type="ECO:0000313" key="5">
    <source>
        <dbReference type="Proteomes" id="UP000279194"/>
    </source>
</evidence>
<dbReference type="PANTHER" id="PTHR43877:SF2">
    <property type="entry name" value="AMINOALKYLPHOSPHONATE N-ACETYLTRANSFERASE-RELATED"/>
    <property type="match status" value="1"/>
</dbReference>
<proteinExistence type="predicted"/>
<keyword evidence="2" id="KW-0012">Acyltransferase</keyword>
<dbReference type="InterPro" id="IPR000182">
    <property type="entry name" value="GNAT_dom"/>
</dbReference>
<name>A0A3L9E1Q0_9STRE</name>
<dbReference type="InterPro" id="IPR050832">
    <property type="entry name" value="Bact_Acetyltransf"/>
</dbReference>
<dbReference type="OrthoDB" id="9797826at2"/>
<evidence type="ECO:0000256" key="2">
    <source>
        <dbReference type="ARBA" id="ARBA00023315"/>
    </source>
</evidence>
<evidence type="ECO:0000313" key="4">
    <source>
        <dbReference type="EMBL" id="RLY05352.1"/>
    </source>
</evidence>
<dbReference type="PROSITE" id="PS51186">
    <property type="entry name" value="GNAT"/>
    <property type="match status" value="1"/>
</dbReference>
<comment type="caution">
    <text evidence="4">The sequence shown here is derived from an EMBL/GenBank/DDBJ whole genome shotgun (WGS) entry which is preliminary data.</text>
</comment>
<dbReference type="Proteomes" id="UP000279194">
    <property type="component" value="Unassembled WGS sequence"/>
</dbReference>
<dbReference type="Pfam" id="PF00583">
    <property type="entry name" value="Acetyltransf_1"/>
    <property type="match status" value="1"/>
</dbReference>
<evidence type="ECO:0000259" key="3">
    <source>
        <dbReference type="PROSITE" id="PS51186"/>
    </source>
</evidence>
<dbReference type="Gene3D" id="3.40.630.30">
    <property type="match status" value="1"/>
</dbReference>
<accession>A0A3L9E1Q0</accession>
<feature type="domain" description="N-acetyltransferase" evidence="3">
    <location>
        <begin position="1"/>
        <end position="146"/>
    </location>
</feature>
<dbReference type="SUPFAM" id="SSF55729">
    <property type="entry name" value="Acyl-CoA N-acyltransferases (Nat)"/>
    <property type="match status" value="1"/>
</dbReference>
<dbReference type="InterPro" id="IPR016181">
    <property type="entry name" value="Acyl_CoA_acyltransferase"/>
</dbReference>
<organism evidence="4 5">
    <name type="scientific">Streptococcus hillyeri</name>
    <dbReference type="NCBI Taxonomy" id="2282420"/>
    <lineage>
        <taxon>Bacteria</taxon>
        <taxon>Bacillati</taxon>
        <taxon>Bacillota</taxon>
        <taxon>Bacilli</taxon>
        <taxon>Lactobacillales</taxon>
        <taxon>Streptococcaceae</taxon>
        <taxon>Streptococcus</taxon>
    </lineage>
</organism>
<dbReference type="EMBL" id="RCVM01000001">
    <property type="protein sequence ID" value="RLY05352.1"/>
    <property type="molecule type" value="Genomic_DNA"/>
</dbReference>
<dbReference type="GO" id="GO:0016747">
    <property type="term" value="F:acyltransferase activity, transferring groups other than amino-acyl groups"/>
    <property type="evidence" value="ECO:0007669"/>
    <property type="project" value="InterPro"/>
</dbReference>
<keyword evidence="5" id="KW-1185">Reference proteome</keyword>
<keyword evidence="1 4" id="KW-0808">Transferase</keyword>
<gene>
    <name evidence="4" type="ORF">EAF07_01250</name>
</gene>
<dbReference type="CDD" id="cd04301">
    <property type="entry name" value="NAT_SF"/>
    <property type="match status" value="1"/>
</dbReference>
<dbReference type="RefSeq" id="WP_121834477.1">
    <property type="nucleotide sequence ID" value="NZ_CP163513.1"/>
</dbReference>
<protein>
    <submittedName>
        <fullName evidence="4">GNAT family N-acetyltransferase</fullName>
    </submittedName>
</protein>
<evidence type="ECO:0000256" key="1">
    <source>
        <dbReference type="ARBA" id="ARBA00022679"/>
    </source>
</evidence>
<reference evidence="4 5" key="1">
    <citation type="submission" date="2018-10" db="EMBL/GenBank/DDBJ databases">
        <title>Streptococcus hillyeri sp. nov., isolated from equine tracheal sample.</title>
        <authorList>
            <person name="Macfadyen A.C."/>
            <person name="Waller A."/>
            <person name="Paterson G.K."/>
        </authorList>
    </citation>
    <scope>NUCLEOTIDE SEQUENCE [LARGE SCALE GENOMIC DNA]</scope>
    <source>
        <strain evidence="4 5">28462</strain>
    </source>
</reference>
<dbReference type="PANTHER" id="PTHR43877">
    <property type="entry name" value="AMINOALKYLPHOSPHONATE N-ACETYLTRANSFERASE-RELATED-RELATED"/>
    <property type="match status" value="1"/>
</dbReference>
<sequence length="146" mass="16905">MEIRNYQTTDIDDLLPLYADLGYPTNKMDLEQRLTHLLAQPNYQLKVAVLDEKVVGFIGCSKLYFFERDGFYYRILALVVGKDYRRQGIARCMIDKIREEACQTGALALALNSGITDEREKAHQFYERYGFRKTSYGFALELPEIG</sequence>